<name>F0S1N0_DESTD</name>
<protein>
    <submittedName>
        <fullName evidence="1">Geranylgeranyl reductase</fullName>
    </submittedName>
</protein>
<proteinExistence type="predicted"/>
<gene>
    <name evidence="1" type="ordered locus">Dester_1402</name>
</gene>
<dbReference type="PRINTS" id="PR00420">
    <property type="entry name" value="RNGMNOXGNASE"/>
</dbReference>
<reference evidence="1 2" key="1">
    <citation type="journal article" date="2011" name="Stand. Genomic Sci.">
        <title>Complete genome sequence of the thermophilic sulfur-reducer Desulfurobacterium thermolithotrophum type strain (BSA(T)) from a deep-sea hydrothermal vent.</title>
        <authorList>
            <person name="Goker M."/>
            <person name="Daligault H."/>
            <person name="Mwirichia R."/>
            <person name="Lapidus A."/>
            <person name="Lucas S."/>
            <person name="Deshpande S."/>
            <person name="Pagani I."/>
            <person name="Tapia R."/>
            <person name="Cheng J.F."/>
            <person name="Goodwin L."/>
            <person name="Pitluck S."/>
            <person name="Liolios K."/>
            <person name="Ivanova N."/>
            <person name="Mavromatis K."/>
            <person name="Mikhailova N."/>
            <person name="Pati A."/>
            <person name="Chen A."/>
            <person name="Palaniappan K."/>
            <person name="Han C."/>
            <person name="Land M."/>
            <person name="Hauser L."/>
            <person name="Pan C."/>
            <person name="Brambilla E.M."/>
            <person name="Rohde M."/>
            <person name="Spring S."/>
            <person name="Sikorski J."/>
            <person name="Wirth R."/>
            <person name="Detter J.C."/>
            <person name="Woyke T."/>
            <person name="Bristow J."/>
            <person name="Eisen J.A."/>
            <person name="Markowitz V."/>
            <person name="Hugenholtz P."/>
            <person name="Kyrpides N.C."/>
            <person name="Klenk H.P."/>
        </authorList>
    </citation>
    <scope>NUCLEOTIDE SEQUENCE [LARGE SCALE GENOMIC DNA]</scope>
    <source>
        <strain evidence="2">DSM 11699 / BSA</strain>
    </source>
</reference>
<dbReference type="InterPro" id="IPR036188">
    <property type="entry name" value="FAD/NAD-bd_sf"/>
</dbReference>
<dbReference type="InParanoid" id="F0S1N0"/>
<dbReference type="InterPro" id="IPR050407">
    <property type="entry name" value="Geranylgeranyl_reductase"/>
</dbReference>
<dbReference type="AlphaFoldDB" id="F0S1N0"/>
<dbReference type="RefSeq" id="WP_013638982.1">
    <property type="nucleotide sequence ID" value="NC_015185.1"/>
</dbReference>
<dbReference type="PANTHER" id="PTHR42685:SF22">
    <property type="entry name" value="CONDITIONED MEDIUM FACTOR RECEPTOR 1"/>
    <property type="match status" value="1"/>
</dbReference>
<sequence>MIYDIAVLGLGPSGSSFLKRIEGKGFKVIAFDKDNFPRKKVCAGGLTPKAYRLLEKLFPGIDEVVRVQSKKFVFINNSSKVEVNYNEVLTYLTDRQELDNFLFDSISNSYFEIHTGEKVLSLCKENKIWKIETDKDIYKAKVIIVADGVNSKVARQFKVKRDIGFTYEADIEHSWNDNILIDFSDFSWGYYWIFPKGDFITTGLGELKRKAFDLKEKLFRFNRKFGIEGKIKHQSGFPIPVGKTKNDVYRNNVLFLGDAGGLVDPFTGEGIYYAVKSGVISAEIVMKAFEKGNLDILKLYKELIDESMGKEFFWARTVGNLFFRFKRLNFYVLEKEPSIQKLITSLLTGEISYKQGVKKFFKLLPKLVVRS</sequence>
<accession>F0S1N0</accession>
<dbReference type="FunCoup" id="F0S1N0">
    <property type="interactions" value="26"/>
</dbReference>
<organism evidence="1 2">
    <name type="scientific">Desulfurobacterium thermolithotrophum (strain DSM 11699 / BSA)</name>
    <dbReference type="NCBI Taxonomy" id="868864"/>
    <lineage>
        <taxon>Bacteria</taxon>
        <taxon>Pseudomonadati</taxon>
        <taxon>Aquificota</taxon>
        <taxon>Aquificia</taxon>
        <taxon>Desulfurobacteriales</taxon>
        <taxon>Desulfurobacteriaceae</taxon>
        <taxon>Desulfurobacterium</taxon>
    </lineage>
</organism>
<dbReference type="EMBL" id="CP002543">
    <property type="protein sequence ID" value="ADY74033.1"/>
    <property type="molecule type" value="Genomic_DNA"/>
</dbReference>
<evidence type="ECO:0000313" key="1">
    <source>
        <dbReference type="EMBL" id="ADY74033.1"/>
    </source>
</evidence>
<dbReference type="PANTHER" id="PTHR42685">
    <property type="entry name" value="GERANYLGERANYL DIPHOSPHATE REDUCTASE"/>
    <property type="match status" value="1"/>
</dbReference>
<dbReference type="Gene3D" id="3.50.50.60">
    <property type="entry name" value="FAD/NAD(P)-binding domain"/>
    <property type="match status" value="1"/>
</dbReference>
<dbReference type="eggNOG" id="COG0644">
    <property type="taxonomic scope" value="Bacteria"/>
</dbReference>
<dbReference type="STRING" id="868864.Dester_1402"/>
<dbReference type="GO" id="GO:0016628">
    <property type="term" value="F:oxidoreductase activity, acting on the CH-CH group of donors, NAD or NADP as acceptor"/>
    <property type="evidence" value="ECO:0007669"/>
    <property type="project" value="InterPro"/>
</dbReference>
<keyword evidence="2" id="KW-1185">Reference proteome</keyword>
<dbReference type="SUPFAM" id="SSF51905">
    <property type="entry name" value="FAD/NAD(P)-binding domain"/>
    <property type="match status" value="1"/>
</dbReference>
<dbReference type="Proteomes" id="UP000007102">
    <property type="component" value="Chromosome"/>
</dbReference>
<evidence type="ECO:0000313" key="2">
    <source>
        <dbReference type="Proteomes" id="UP000007102"/>
    </source>
</evidence>
<dbReference type="HOGENOM" id="CLU_024648_5_0_0"/>
<reference evidence="2" key="2">
    <citation type="submission" date="2011-02" db="EMBL/GenBank/DDBJ databases">
        <title>The complete genome of Desulfurobacterium thermolithotrophum DSM 11699.</title>
        <authorList>
            <consortium name="US DOE Joint Genome Institute (JGI-PGF)"/>
            <person name="Lucas S."/>
            <person name="Copeland A."/>
            <person name="Lapidus A."/>
            <person name="Bruce D."/>
            <person name="Goodwin L."/>
            <person name="Pitluck S."/>
            <person name="Kyrpides N."/>
            <person name="Mavromatis K."/>
            <person name="Pagani I."/>
            <person name="Ivanova N."/>
            <person name="Mikhailova N."/>
            <person name="Daligault H."/>
            <person name="Detter J.C."/>
            <person name="Tapia R."/>
            <person name="Han C."/>
            <person name="Land M."/>
            <person name="Hauser L."/>
            <person name="Markowitz V."/>
            <person name="Cheng J.-F."/>
            <person name="Hugenholtz P."/>
            <person name="Woyke T."/>
            <person name="Wu D."/>
            <person name="Spring S."/>
            <person name="Brambilla E."/>
            <person name="Klenk H.-P."/>
            <person name="Eisen J.A."/>
        </authorList>
    </citation>
    <scope>NUCLEOTIDE SEQUENCE [LARGE SCALE GENOMIC DNA]</scope>
    <source>
        <strain evidence="2">DSM 11699 / BSA</strain>
    </source>
</reference>
<dbReference type="OrthoDB" id="9806565at2"/>
<dbReference type="KEGG" id="dte:Dester_1402"/>
<dbReference type="NCBIfam" id="TIGR02032">
    <property type="entry name" value="GG-red-SF"/>
    <property type="match status" value="1"/>
</dbReference>
<dbReference type="InterPro" id="IPR011777">
    <property type="entry name" value="Geranylgeranyl_Rdtase_fam"/>
</dbReference>